<comment type="caution">
    <text evidence="2">The sequence shown here is derived from an EMBL/GenBank/DDBJ whole genome shotgun (WGS) entry which is preliminary data.</text>
</comment>
<dbReference type="SMART" id="SM00507">
    <property type="entry name" value="HNHc"/>
    <property type="match status" value="1"/>
</dbReference>
<keyword evidence="2" id="KW-0378">Hydrolase</keyword>
<evidence type="ECO:0000313" key="3">
    <source>
        <dbReference type="Proteomes" id="UP001550853"/>
    </source>
</evidence>
<evidence type="ECO:0000313" key="2">
    <source>
        <dbReference type="EMBL" id="MEU3713626.1"/>
    </source>
</evidence>
<keyword evidence="2" id="KW-0255">Endonuclease</keyword>
<dbReference type="Proteomes" id="UP001550853">
    <property type="component" value="Unassembled WGS sequence"/>
</dbReference>
<organism evidence="2 3">
    <name type="scientific">Streptomyces catenulae</name>
    <dbReference type="NCBI Taxonomy" id="66875"/>
    <lineage>
        <taxon>Bacteria</taxon>
        <taxon>Bacillati</taxon>
        <taxon>Actinomycetota</taxon>
        <taxon>Actinomycetes</taxon>
        <taxon>Kitasatosporales</taxon>
        <taxon>Streptomycetaceae</taxon>
        <taxon>Streptomyces</taxon>
    </lineage>
</organism>
<dbReference type="Pfam" id="PF01844">
    <property type="entry name" value="HNH"/>
    <property type="match status" value="1"/>
</dbReference>
<dbReference type="EMBL" id="JBEZVI010000028">
    <property type="protein sequence ID" value="MEU3713626.1"/>
    <property type="molecule type" value="Genomic_DNA"/>
</dbReference>
<dbReference type="CDD" id="cd00085">
    <property type="entry name" value="HNHc"/>
    <property type="match status" value="1"/>
</dbReference>
<gene>
    <name evidence="2" type="ORF">AB0E61_26450</name>
</gene>
<dbReference type="Gene3D" id="1.10.30.50">
    <property type="match status" value="1"/>
</dbReference>
<sequence>MRTRCLDCRAYATHAGRCAEHHRAYESGRSVQSHRKRREAIARGNAAAARLRRALKRAGRGSCARCGLSFLASAIDVDHIVPLSRGGEDVDGNVQLLCRTCHKAKTRVDMGYTSPPF</sequence>
<dbReference type="RefSeq" id="WP_030285490.1">
    <property type="nucleotide sequence ID" value="NZ_JBEZVI010000028.1"/>
</dbReference>
<accession>A0ABV2Z7N9</accession>
<feature type="domain" description="HNH nuclease" evidence="1">
    <location>
        <begin position="50"/>
        <end position="103"/>
    </location>
</feature>
<dbReference type="GO" id="GO:0004519">
    <property type="term" value="F:endonuclease activity"/>
    <property type="evidence" value="ECO:0007669"/>
    <property type="project" value="UniProtKB-KW"/>
</dbReference>
<dbReference type="InterPro" id="IPR002711">
    <property type="entry name" value="HNH"/>
</dbReference>
<evidence type="ECO:0000259" key="1">
    <source>
        <dbReference type="SMART" id="SM00507"/>
    </source>
</evidence>
<keyword evidence="2" id="KW-0540">Nuclease</keyword>
<name>A0ABV2Z7N9_9ACTN</name>
<keyword evidence="3" id="KW-1185">Reference proteome</keyword>
<proteinExistence type="predicted"/>
<protein>
    <submittedName>
        <fullName evidence="2">HNH endonuclease signature motif containing protein</fullName>
    </submittedName>
</protein>
<reference evidence="2 3" key="1">
    <citation type="submission" date="2024-06" db="EMBL/GenBank/DDBJ databases">
        <title>The Natural Products Discovery Center: Release of the First 8490 Sequenced Strains for Exploring Actinobacteria Biosynthetic Diversity.</title>
        <authorList>
            <person name="Kalkreuter E."/>
            <person name="Kautsar S.A."/>
            <person name="Yang D."/>
            <person name="Bader C.D."/>
            <person name="Teijaro C.N."/>
            <person name="Fluegel L."/>
            <person name="Davis C.M."/>
            <person name="Simpson J.R."/>
            <person name="Lauterbach L."/>
            <person name="Steele A.D."/>
            <person name="Gui C."/>
            <person name="Meng S."/>
            <person name="Li G."/>
            <person name="Viehrig K."/>
            <person name="Ye F."/>
            <person name="Su P."/>
            <person name="Kiefer A.F."/>
            <person name="Nichols A."/>
            <person name="Cepeda A.J."/>
            <person name="Yan W."/>
            <person name="Fan B."/>
            <person name="Jiang Y."/>
            <person name="Adhikari A."/>
            <person name="Zheng C.-J."/>
            <person name="Schuster L."/>
            <person name="Cowan T.M."/>
            <person name="Smanski M.J."/>
            <person name="Chevrette M.G."/>
            <person name="De Carvalho L.P.S."/>
            <person name="Shen B."/>
        </authorList>
    </citation>
    <scope>NUCLEOTIDE SEQUENCE [LARGE SCALE GENOMIC DNA]</scope>
    <source>
        <strain evidence="2 3">NPDC033039</strain>
    </source>
</reference>
<dbReference type="InterPro" id="IPR003615">
    <property type="entry name" value="HNH_nuc"/>
</dbReference>